<feature type="compositionally biased region" description="Low complexity" evidence="2">
    <location>
        <begin position="180"/>
        <end position="195"/>
    </location>
</feature>
<dbReference type="SMART" id="SM00701">
    <property type="entry name" value="PGRP"/>
    <property type="match status" value="1"/>
</dbReference>
<evidence type="ECO:0000256" key="1">
    <source>
        <dbReference type="ARBA" id="ARBA00007553"/>
    </source>
</evidence>
<dbReference type="EC" id="3.5.1.28" evidence="4"/>
<reference evidence="4 5" key="1">
    <citation type="submission" date="2023-10" db="EMBL/GenBank/DDBJ databases">
        <title>The genome sequence of Streptomyces sp. HUAS YS2.</title>
        <authorList>
            <person name="Mo P."/>
        </authorList>
    </citation>
    <scope>NUCLEOTIDE SEQUENCE [LARGE SCALE GENOMIC DNA]</scope>
    <source>
        <strain evidence="4 5">HUAS YS2</strain>
    </source>
</reference>
<dbReference type="PANTHER" id="PTHR11022">
    <property type="entry name" value="PEPTIDOGLYCAN RECOGNITION PROTEIN"/>
    <property type="match status" value="1"/>
</dbReference>
<feature type="region of interest" description="Disordered" evidence="2">
    <location>
        <begin position="175"/>
        <end position="262"/>
    </location>
</feature>
<dbReference type="SUPFAM" id="SSF55846">
    <property type="entry name" value="N-acetylmuramoyl-L-alanine amidase-like"/>
    <property type="match status" value="1"/>
</dbReference>
<feature type="compositionally biased region" description="Low complexity" evidence="2">
    <location>
        <begin position="203"/>
        <end position="218"/>
    </location>
</feature>
<organism evidence="4 5">
    <name type="scientific">Streptomyces solicathayae</name>
    <dbReference type="NCBI Taxonomy" id="3081768"/>
    <lineage>
        <taxon>Bacteria</taxon>
        <taxon>Bacillati</taxon>
        <taxon>Actinomycetota</taxon>
        <taxon>Actinomycetes</taxon>
        <taxon>Kitasatosporales</taxon>
        <taxon>Streptomycetaceae</taxon>
        <taxon>Streptomyces</taxon>
    </lineage>
</organism>
<dbReference type="InterPro" id="IPR015510">
    <property type="entry name" value="PGRP"/>
</dbReference>
<feature type="domain" description="Peptidoglycan recognition protein family" evidence="3">
    <location>
        <begin position="261"/>
        <end position="417"/>
    </location>
</feature>
<dbReference type="Pfam" id="PF01510">
    <property type="entry name" value="Amidase_2"/>
    <property type="match status" value="1"/>
</dbReference>
<dbReference type="RefSeq" id="WP_318102269.1">
    <property type="nucleotide sequence ID" value="NZ_CP137573.1"/>
</dbReference>
<dbReference type="Proteomes" id="UP001301731">
    <property type="component" value="Chromosome"/>
</dbReference>
<evidence type="ECO:0000256" key="2">
    <source>
        <dbReference type="SAM" id="MobiDB-lite"/>
    </source>
</evidence>
<dbReference type="InterPro" id="IPR002502">
    <property type="entry name" value="Amidase_domain"/>
</dbReference>
<dbReference type="InterPro" id="IPR036505">
    <property type="entry name" value="Amidase/PGRP_sf"/>
</dbReference>
<dbReference type="PANTHER" id="PTHR11022:SF41">
    <property type="entry name" value="PEPTIDOGLYCAN-RECOGNITION PROTEIN LC-RELATED"/>
    <property type="match status" value="1"/>
</dbReference>
<dbReference type="GO" id="GO:0008745">
    <property type="term" value="F:N-acetylmuramoyl-L-alanine amidase activity"/>
    <property type="evidence" value="ECO:0007669"/>
    <property type="project" value="UniProtKB-EC"/>
</dbReference>
<dbReference type="EMBL" id="CP137573">
    <property type="protein sequence ID" value="WOX21372.1"/>
    <property type="molecule type" value="Genomic_DNA"/>
</dbReference>
<gene>
    <name evidence="4" type="ORF">R2D22_08210</name>
</gene>
<keyword evidence="5" id="KW-1185">Reference proteome</keyword>
<dbReference type="CDD" id="cd06583">
    <property type="entry name" value="PGRP"/>
    <property type="match status" value="1"/>
</dbReference>
<sequence length="768" mass="78961">MKRRRVWGTAIAVAAGLSGVVVFGGMTGNADGEYDGKAAGGPVDTKTRSVKLKTVDGGRSASLARQDTEPFSMLGVTWADPAARMPGTVEARTRGAESGDWSRWVELDDLGTPDPTAERGGTEPVWFGSSDGVEVRVVAGGKSTAVLPSDLRLTLVDPGRSGGTPQAMAPAAFAVEGEESATPTAPAPEPGTESPAPEPAPSETPTTGAPTTAPETTEPAPPAPETSAPETASPSASAPATATPSPSATGPTPPPSTAARPAITSRAGWGADESMSPEAPTYLPGGKIKAVAVHHTAATEDYSCADSAAIVRGIYAYHVKPASEGGNGWKDIGYHFLVDKCGTIFEGRKGGVDLPVVGAHTYGFNSETTSISLIGGYTTTTPSKSQLISAARIAAWKLGQYGVDPAGTTTLTAGDVGTNYYGKSWAKGTQVPFSNVFGHRDGFNTQCPGQAAYNQLPSIRSWAAGPVAGLRVTSVTGATQSAGTYYTRGPLTVAWTSTTPSSFIIRHEVLIDGNVVATATGSATSAAITVPAGRHSVAVRAVHTTRKLATTPALAVVGDTTAPVFSTTPRVYLRPGTVDTTAVPLNLVWKATDAAALRDVRLTTPVPKVYGPTVTTAAHTAKSAVATMWTLNAYDQAGNRTTASVGSTPVILQETSAVRSGTWTAKSSAGYLGGKSLSSGSRNASLSWTFTGRSAAWVVSRATTSGQAYVYVDGVKIATVDLKSSTTKYRDAIWTRSWSSAAKHTVKIVVVGTSGRPTVTSDGLVYLR</sequence>
<proteinExistence type="inferred from homology"/>
<evidence type="ECO:0000313" key="5">
    <source>
        <dbReference type="Proteomes" id="UP001301731"/>
    </source>
</evidence>
<feature type="compositionally biased region" description="Low complexity" evidence="2">
    <location>
        <begin position="225"/>
        <end position="250"/>
    </location>
</feature>
<protein>
    <submittedName>
        <fullName evidence="4">N-acetylmuramoyl-L-alanine amidase</fullName>
        <ecNumber evidence="4">3.5.1.28</ecNumber>
    </submittedName>
</protein>
<dbReference type="InterPro" id="IPR006619">
    <property type="entry name" value="PGRP_domain_met/bac"/>
</dbReference>
<keyword evidence="4" id="KW-0378">Hydrolase</keyword>
<dbReference type="Gene3D" id="2.60.120.260">
    <property type="entry name" value="Galactose-binding domain-like"/>
    <property type="match status" value="1"/>
</dbReference>
<evidence type="ECO:0000313" key="4">
    <source>
        <dbReference type="EMBL" id="WOX21372.1"/>
    </source>
</evidence>
<accession>A0ABZ0LPD2</accession>
<evidence type="ECO:0000259" key="3">
    <source>
        <dbReference type="SMART" id="SM00701"/>
    </source>
</evidence>
<comment type="similarity">
    <text evidence="1">Belongs to the N-acetylmuramoyl-L-alanine amidase 2 family.</text>
</comment>
<name>A0ABZ0LPD2_9ACTN</name>
<dbReference type="Gene3D" id="3.40.80.10">
    <property type="entry name" value="Peptidoglycan recognition protein-like"/>
    <property type="match status" value="1"/>
</dbReference>
<dbReference type="PRINTS" id="PR01217">
    <property type="entry name" value="PRICHEXTENSN"/>
</dbReference>